<dbReference type="EMBL" id="LSSN01002968">
    <property type="protein sequence ID" value="OMJ14674.1"/>
    <property type="molecule type" value="Genomic_DNA"/>
</dbReference>
<feature type="compositionally biased region" description="Polar residues" evidence="1">
    <location>
        <begin position="74"/>
        <end position="85"/>
    </location>
</feature>
<evidence type="ECO:0000313" key="2">
    <source>
        <dbReference type="EMBL" id="OMJ14674.1"/>
    </source>
</evidence>
<comment type="caution">
    <text evidence="2">The sequence shown here is derived from an EMBL/GenBank/DDBJ whole genome shotgun (WGS) entry which is preliminary data.</text>
</comment>
<name>A0A1R1XJ65_9FUNG</name>
<evidence type="ECO:0000256" key="1">
    <source>
        <dbReference type="SAM" id="MobiDB-lite"/>
    </source>
</evidence>
<organism evidence="2 3">
    <name type="scientific">Smittium culicis</name>
    <dbReference type="NCBI Taxonomy" id="133412"/>
    <lineage>
        <taxon>Eukaryota</taxon>
        <taxon>Fungi</taxon>
        <taxon>Fungi incertae sedis</taxon>
        <taxon>Zoopagomycota</taxon>
        <taxon>Kickxellomycotina</taxon>
        <taxon>Harpellomycetes</taxon>
        <taxon>Harpellales</taxon>
        <taxon>Legeriomycetaceae</taxon>
        <taxon>Smittium</taxon>
    </lineage>
</organism>
<protein>
    <submittedName>
        <fullName evidence="2">Uncharacterized protein</fullName>
    </submittedName>
</protein>
<dbReference type="Proteomes" id="UP000187283">
    <property type="component" value="Unassembled WGS sequence"/>
</dbReference>
<evidence type="ECO:0000313" key="3">
    <source>
        <dbReference type="Proteomes" id="UP000187283"/>
    </source>
</evidence>
<sequence length="96" mass="10730">MPAYNSDSSNPSSPLRTPPIFGADYEEDAAQLIYQLGPRNDHELTTELVPKVPAQMSTLENTQKCRMKVSSDYFSGATNRNFGDSKSNRTEERSIK</sequence>
<accession>A0A1R1XJ65</accession>
<feature type="region of interest" description="Disordered" evidence="1">
    <location>
        <begin position="74"/>
        <end position="96"/>
    </location>
</feature>
<feature type="compositionally biased region" description="Basic and acidic residues" evidence="1">
    <location>
        <begin position="86"/>
        <end position="96"/>
    </location>
</feature>
<feature type="compositionally biased region" description="Polar residues" evidence="1">
    <location>
        <begin position="1"/>
        <end position="15"/>
    </location>
</feature>
<feature type="region of interest" description="Disordered" evidence="1">
    <location>
        <begin position="1"/>
        <end position="22"/>
    </location>
</feature>
<reference evidence="2 3" key="1">
    <citation type="submission" date="2017-01" db="EMBL/GenBank/DDBJ databases">
        <authorList>
            <person name="Mah S.A."/>
            <person name="Swanson W.J."/>
            <person name="Moy G.W."/>
            <person name="Vacquier V.D."/>
        </authorList>
    </citation>
    <scope>NUCLEOTIDE SEQUENCE [LARGE SCALE GENOMIC DNA]</scope>
    <source>
        <strain evidence="2 3">GSMNP</strain>
    </source>
</reference>
<dbReference type="AlphaFoldDB" id="A0A1R1XJ65"/>
<gene>
    <name evidence="2" type="ORF">AYI70_g7740</name>
</gene>
<proteinExistence type="predicted"/>
<keyword evidence="3" id="KW-1185">Reference proteome</keyword>